<feature type="compositionally biased region" description="Pro residues" evidence="5">
    <location>
        <begin position="149"/>
        <end position="163"/>
    </location>
</feature>
<feature type="compositionally biased region" description="Basic and acidic residues" evidence="5">
    <location>
        <begin position="1"/>
        <end position="11"/>
    </location>
</feature>
<accession>A0AA40BI85</accession>
<dbReference type="CDD" id="cd00067">
    <property type="entry name" value="GAL4"/>
    <property type="match status" value="1"/>
</dbReference>
<evidence type="ECO:0000256" key="3">
    <source>
        <dbReference type="ARBA" id="ARBA00023163"/>
    </source>
</evidence>
<keyword evidence="2" id="KW-0805">Transcription regulation</keyword>
<comment type="caution">
    <text evidence="7">The sequence shown here is derived from an EMBL/GenBank/DDBJ whole genome shotgun (WGS) entry which is preliminary data.</text>
</comment>
<evidence type="ECO:0000256" key="5">
    <source>
        <dbReference type="SAM" id="MobiDB-lite"/>
    </source>
</evidence>
<dbReference type="InterPro" id="IPR036864">
    <property type="entry name" value="Zn2-C6_fun-type_DNA-bd_sf"/>
</dbReference>
<dbReference type="Proteomes" id="UP001172101">
    <property type="component" value="Unassembled WGS sequence"/>
</dbReference>
<dbReference type="AlphaFoldDB" id="A0AA40BI85"/>
<evidence type="ECO:0000256" key="1">
    <source>
        <dbReference type="ARBA" id="ARBA00022723"/>
    </source>
</evidence>
<keyword evidence="3" id="KW-0804">Transcription</keyword>
<dbReference type="PROSITE" id="PS00463">
    <property type="entry name" value="ZN2_CY6_FUNGAL_1"/>
    <property type="match status" value="1"/>
</dbReference>
<keyword evidence="1" id="KW-0479">Metal-binding</keyword>
<dbReference type="GeneID" id="85322526"/>
<evidence type="ECO:0000313" key="8">
    <source>
        <dbReference type="Proteomes" id="UP001172101"/>
    </source>
</evidence>
<name>A0AA40BI85_9PEZI</name>
<evidence type="ECO:0000259" key="6">
    <source>
        <dbReference type="PROSITE" id="PS50048"/>
    </source>
</evidence>
<keyword evidence="4" id="KW-0539">Nucleus</keyword>
<feature type="region of interest" description="Disordered" evidence="5">
    <location>
        <begin position="136"/>
        <end position="171"/>
    </location>
</feature>
<dbReference type="Gene3D" id="4.10.240.10">
    <property type="entry name" value="Zn(2)-C6 fungal-type DNA-binding domain"/>
    <property type="match status" value="1"/>
</dbReference>
<evidence type="ECO:0000256" key="2">
    <source>
        <dbReference type="ARBA" id="ARBA00023015"/>
    </source>
</evidence>
<dbReference type="SUPFAM" id="SSF57701">
    <property type="entry name" value="Zn2/Cys6 DNA-binding domain"/>
    <property type="match status" value="1"/>
</dbReference>
<dbReference type="GO" id="GO:0000978">
    <property type="term" value="F:RNA polymerase II cis-regulatory region sequence-specific DNA binding"/>
    <property type="evidence" value="ECO:0007669"/>
    <property type="project" value="TreeGrafter"/>
</dbReference>
<dbReference type="InterPro" id="IPR007219">
    <property type="entry name" value="XnlR_reg_dom"/>
</dbReference>
<feature type="region of interest" description="Disordered" evidence="5">
    <location>
        <begin position="50"/>
        <end position="120"/>
    </location>
</feature>
<dbReference type="GO" id="GO:0000981">
    <property type="term" value="F:DNA-binding transcription factor activity, RNA polymerase II-specific"/>
    <property type="evidence" value="ECO:0007669"/>
    <property type="project" value="InterPro"/>
</dbReference>
<dbReference type="CDD" id="cd12148">
    <property type="entry name" value="fungal_TF_MHR"/>
    <property type="match status" value="1"/>
</dbReference>
<dbReference type="InterPro" id="IPR001138">
    <property type="entry name" value="Zn2Cys6_DnaBD"/>
</dbReference>
<dbReference type="PANTHER" id="PTHR47424">
    <property type="entry name" value="REGULATORY PROTEIN GAL4"/>
    <property type="match status" value="1"/>
</dbReference>
<organism evidence="7 8">
    <name type="scientific">Lasiosphaeria miniovina</name>
    <dbReference type="NCBI Taxonomy" id="1954250"/>
    <lineage>
        <taxon>Eukaryota</taxon>
        <taxon>Fungi</taxon>
        <taxon>Dikarya</taxon>
        <taxon>Ascomycota</taxon>
        <taxon>Pezizomycotina</taxon>
        <taxon>Sordariomycetes</taxon>
        <taxon>Sordariomycetidae</taxon>
        <taxon>Sordariales</taxon>
        <taxon>Lasiosphaeriaceae</taxon>
        <taxon>Lasiosphaeria</taxon>
    </lineage>
</organism>
<proteinExistence type="predicted"/>
<dbReference type="PANTHER" id="PTHR47424:SF9">
    <property type="entry name" value="TAH-2"/>
    <property type="match status" value="1"/>
</dbReference>
<dbReference type="Pfam" id="PF00172">
    <property type="entry name" value="Zn_clus"/>
    <property type="match status" value="1"/>
</dbReference>
<feature type="region of interest" description="Disordered" evidence="5">
    <location>
        <begin position="1"/>
        <end position="33"/>
    </location>
</feature>
<dbReference type="PROSITE" id="PS50048">
    <property type="entry name" value="ZN2_CY6_FUNGAL_2"/>
    <property type="match status" value="1"/>
</dbReference>
<dbReference type="EMBL" id="JAUIRO010000001">
    <property type="protein sequence ID" value="KAK0734711.1"/>
    <property type="molecule type" value="Genomic_DNA"/>
</dbReference>
<gene>
    <name evidence="7" type="ORF">B0T26DRAFT_670967</name>
</gene>
<dbReference type="GO" id="GO:0006351">
    <property type="term" value="P:DNA-templated transcription"/>
    <property type="evidence" value="ECO:0007669"/>
    <property type="project" value="InterPro"/>
</dbReference>
<reference evidence="7" key="1">
    <citation type="submission" date="2023-06" db="EMBL/GenBank/DDBJ databases">
        <title>Genome-scale phylogeny and comparative genomics of the fungal order Sordariales.</title>
        <authorList>
            <consortium name="Lawrence Berkeley National Laboratory"/>
            <person name="Hensen N."/>
            <person name="Bonometti L."/>
            <person name="Westerberg I."/>
            <person name="Brannstrom I.O."/>
            <person name="Guillou S."/>
            <person name="Cros-Aarteil S."/>
            <person name="Calhoun S."/>
            <person name="Haridas S."/>
            <person name="Kuo A."/>
            <person name="Mondo S."/>
            <person name="Pangilinan J."/>
            <person name="Riley R."/>
            <person name="LaButti K."/>
            <person name="Andreopoulos B."/>
            <person name="Lipzen A."/>
            <person name="Chen C."/>
            <person name="Yanf M."/>
            <person name="Daum C."/>
            <person name="Ng V."/>
            <person name="Clum A."/>
            <person name="Steindorff A."/>
            <person name="Ohm R."/>
            <person name="Martin F."/>
            <person name="Silar P."/>
            <person name="Natvig D."/>
            <person name="Lalanne C."/>
            <person name="Gautier V."/>
            <person name="Ament-velasquez S.L."/>
            <person name="Kruys A."/>
            <person name="Hutchinson M.I."/>
            <person name="Powell A.J."/>
            <person name="Barry K."/>
            <person name="Miller A.N."/>
            <person name="Grigoriev I.V."/>
            <person name="Debuchy R."/>
            <person name="Gladieux P."/>
            <person name="Thoren M.H."/>
            <person name="Johannesson H."/>
        </authorList>
    </citation>
    <scope>NUCLEOTIDE SEQUENCE</scope>
    <source>
        <strain evidence="7">SMH2392-1A</strain>
    </source>
</reference>
<dbReference type="GO" id="GO:0000435">
    <property type="term" value="P:positive regulation of transcription from RNA polymerase II promoter by galactose"/>
    <property type="evidence" value="ECO:0007669"/>
    <property type="project" value="TreeGrafter"/>
</dbReference>
<feature type="domain" description="Zn(2)-C6 fungal-type" evidence="6">
    <location>
        <begin position="17"/>
        <end position="46"/>
    </location>
</feature>
<evidence type="ECO:0000313" key="7">
    <source>
        <dbReference type="EMBL" id="KAK0734711.1"/>
    </source>
</evidence>
<dbReference type="SMART" id="SM00066">
    <property type="entry name" value="GAL4"/>
    <property type="match status" value="1"/>
</dbReference>
<dbReference type="Pfam" id="PF04082">
    <property type="entry name" value="Fungal_trans"/>
    <property type="match status" value="1"/>
</dbReference>
<keyword evidence="8" id="KW-1185">Reference proteome</keyword>
<dbReference type="GO" id="GO:0005634">
    <property type="term" value="C:nucleus"/>
    <property type="evidence" value="ECO:0007669"/>
    <property type="project" value="TreeGrafter"/>
</dbReference>
<dbReference type="InterPro" id="IPR051127">
    <property type="entry name" value="Fungal_SecMet_Regulators"/>
</dbReference>
<protein>
    <submittedName>
        <fullName evidence="7">Fungal-specific transcription factor domain-containing protein</fullName>
    </submittedName>
</protein>
<dbReference type="SMART" id="SM00906">
    <property type="entry name" value="Fungal_trans"/>
    <property type="match status" value="1"/>
</dbReference>
<dbReference type="GO" id="GO:0008270">
    <property type="term" value="F:zinc ion binding"/>
    <property type="evidence" value="ECO:0007669"/>
    <property type="project" value="InterPro"/>
</dbReference>
<dbReference type="RefSeq" id="XP_060303588.1">
    <property type="nucleotide sequence ID" value="XM_060439256.1"/>
</dbReference>
<evidence type="ECO:0000256" key="4">
    <source>
        <dbReference type="ARBA" id="ARBA00023242"/>
    </source>
</evidence>
<sequence>MTRPKVPDDKRRRTAQACSRCKRRKSKCNGQKPCQTCTKRGWTCFYTSNDAAEYPGADVGASPTKRRHIDTSPRSIGAALDGAGSSPPIPGGHNQPQHWGEDELGASQPNRGDTPISPPTAQMTQMTQITQTVYTTQPVQSPSTHGHAPKPPVYSPRSQPPLASPNGRSEETDIYTEARMLEDQTGRLLYIGDTSTLSILQLIRIIVEDTAGADIASPFIYDPKRHRIMEHSIDFPANAVVPSLLPDRQTANILIDSYFTNTCGIMEVFDKQSFMASVDACYRYSSAASNYFLCHLFLVFALGLLFATPVPGSPEEAVIEKQLSAGPDRPELFFRSARYMSDREAGFEDADFWSIQTLSLMTVYMLSVSKRNRAYAYLGMAVRSAYALGLHREEAMYKLIFSQAEMKIRRNMWKTLLILDRLLAATLGRPAAISEDDCP</sequence>